<keyword evidence="1" id="KW-0732">Signal</keyword>
<feature type="chain" id="PRO_5046145308" evidence="1">
    <location>
        <begin position="24"/>
        <end position="124"/>
    </location>
</feature>
<dbReference type="InterPro" id="IPR008922">
    <property type="entry name" value="Di-copper_centre_dom_sf"/>
</dbReference>
<organism evidence="2 3">
    <name type="scientific">Seiridium cardinale</name>
    <dbReference type="NCBI Taxonomy" id="138064"/>
    <lineage>
        <taxon>Eukaryota</taxon>
        <taxon>Fungi</taxon>
        <taxon>Dikarya</taxon>
        <taxon>Ascomycota</taxon>
        <taxon>Pezizomycotina</taxon>
        <taxon>Sordariomycetes</taxon>
        <taxon>Xylariomycetidae</taxon>
        <taxon>Amphisphaeriales</taxon>
        <taxon>Sporocadaceae</taxon>
        <taxon>Seiridium</taxon>
    </lineage>
</organism>
<proteinExistence type="predicted"/>
<evidence type="ECO:0000313" key="2">
    <source>
        <dbReference type="EMBL" id="KAK9773046.1"/>
    </source>
</evidence>
<name>A0ABR2XH40_9PEZI</name>
<evidence type="ECO:0000256" key="1">
    <source>
        <dbReference type="SAM" id="SignalP"/>
    </source>
</evidence>
<evidence type="ECO:0000313" key="3">
    <source>
        <dbReference type="Proteomes" id="UP001465668"/>
    </source>
</evidence>
<feature type="signal peptide" evidence="1">
    <location>
        <begin position="1"/>
        <end position="23"/>
    </location>
</feature>
<comment type="caution">
    <text evidence="2">The sequence shown here is derived from an EMBL/GenBank/DDBJ whole genome shotgun (WGS) entry which is preliminary data.</text>
</comment>
<sequence length="124" mass="13674">MAMKLLIHQIMLLLSLALSSVSAVGQCSQDDIESGKVLAGLSKIAYDNATSRVENGGSSTYNKENVQVYKKWRNILGDERIEYTKAAQCSMDMPGIMSIWEGSKTAFGDFTILHILLVQYVHVS</sequence>
<dbReference type="EMBL" id="JARVKM010000055">
    <property type="protein sequence ID" value="KAK9773046.1"/>
    <property type="molecule type" value="Genomic_DNA"/>
</dbReference>
<keyword evidence="3" id="KW-1185">Reference proteome</keyword>
<reference evidence="2 3" key="1">
    <citation type="submission" date="2024-02" db="EMBL/GenBank/DDBJ databases">
        <title>First draft genome assembly of two strains of Seiridium cardinale.</title>
        <authorList>
            <person name="Emiliani G."/>
            <person name="Scali E."/>
        </authorList>
    </citation>
    <scope>NUCLEOTIDE SEQUENCE [LARGE SCALE GENOMIC DNA]</scope>
    <source>
        <strain evidence="2 3">BM-138-000479</strain>
    </source>
</reference>
<dbReference type="Proteomes" id="UP001465668">
    <property type="component" value="Unassembled WGS sequence"/>
</dbReference>
<gene>
    <name evidence="2" type="ORF">SCAR479_10376</name>
</gene>
<protein>
    <submittedName>
        <fullName evidence="2">Uncharacterized protein</fullName>
    </submittedName>
</protein>
<accession>A0ABR2XH40</accession>
<dbReference type="Gene3D" id="1.10.1280.10">
    <property type="entry name" value="Di-copper center containing domain from catechol oxidase"/>
    <property type="match status" value="1"/>
</dbReference>